<evidence type="ECO:0000256" key="17">
    <source>
        <dbReference type="PROSITE-ProRule" id="PRU00509"/>
    </source>
</evidence>
<feature type="domain" description="PHD-type" evidence="19">
    <location>
        <begin position="1042"/>
        <end position="1095"/>
    </location>
</feature>
<feature type="region of interest" description="Disordered" evidence="18">
    <location>
        <begin position="2660"/>
        <end position="2679"/>
    </location>
</feature>
<evidence type="ECO:0000256" key="15">
    <source>
        <dbReference type="ARBA" id="ARBA00023620"/>
    </source>
</evidence>
<dbReference type="SMART" id="SM00317">
    <property type="entry name" value="SET"/>
    <property type="match status" value="1"/>
</dbReference>
<keyword evidence="7 17" id="KW-0863">Zinc-finger</keyword>
<dbReference type="EC" id="2.1.1.364" evidence="15"/>
<dbReference type="PROSITE" id="PS50280">
    <property type="entry name" value="SET"/>
    <property type="match status" value="1"/>
</dbReference>
<feature type="compositionally biased region" description="Basic and acidic residues" evidence="18">
    <location>
        <begin position="2704"/>
        <end position="2719"/>
    </location>
</feature>
<feature type="compositionally biased region" description="Polar residues" evidence="18">
    <location>
        <begin position="2022"/>
        <end position="2043"/>
    </location>
</feature>
<dbReference type="Pfam" id="PF00856">
    <property type="entry name" value="SET"/>
    <property type="match status" value="1"/>
</dbReference>
<feature type="region of interest" description="Disordered" evidence="18">
    <location>
        <begin position="2704"/>
        <end position="2784"/>
    </location>
</feature>
<dbReference type="Proteomes" id="UP000829720">
    <property type="component" value="Unassembled WGS sequence"/>
</dbReference>
<evidence type="ECO:0000256" key="14">
    <source>
        <dbReference type="ARBA" id="ARBA00023242"/>
    </source>
</evidence>
<dbReference type="InterPro" id="IPR003888">
    <property type="entry name" value="FYrich_N"/>
</dbReference>
<dbReference type="InterPro" id="IPR001214">
    <property type="entry name" value="SET_dom"/>
</dbReference>
<keyword evidence="3" id="KW-0808">Transferase</keyword>
<dbReference type="InterPro" id="IPR002857">
    <property type="entry name" value="Znf_CXXC"/>
</dbReference>
<gene>
    <name evidence="24" type="ORF">AGOR_G00039550</name>
</gene>
<dbReference type="FunFam" id="2.170.270.10:FF:000004">
    <property type="entry name" value="Histone-lysine N-methyltransferase"/>
    <property type="match status" value="1"/>
</dbReference>
<feature type="region of interest" description="Disordered" evidence="18">
    <location>
        <begin position="1666"/>
        <end position="1762"/>
    </location>
</feature>
<dbReference type="Gene3D" id="3.30.40.10">
    <property type="entry name" value="Zinc/RING finger domain, C3HC4 (zinc finger)"/>
    <property type="match status" value="3"/>
</dbReference>
<feature type="region of interest" description="Disordered" evidence="18">
    <location>
        <begin position="1350"/>
        <end position="1372"/>
    </location>
</feature>
<keyword evidence="10" id="KW-0805">Transcription regulation</keyword>
<evidence type="ECO:0000259" key="22">
    <source>
        <dbReference type="PROSITE" id="PS51058"/>
    </source>
</evidence>
<feature type="region of interest" description="Disordered" evidence="18">
    <location>
        <begin position="808"/>
        <end position="865"/>
    </location>
</feature>
<feature type="compositionally biased region" description="Acidic residues" evidence="18">
    <location>
        <begin position="2763"/>
        <end position="2776"/>
    </location>
</feature>
<dbReference type="PROSITE" id="PS51058">
    <property type="entry name" value="ZF_CXXC"/>
    <property type="match status" value="1"/>
</dbReference>
<evidence type="ECO:0000256" key="4">
    <source>
        <dbReference type="ARBA" id="ARBA00022691"/>
    </source>
</evidence>
<feature type="region of interest" description="Disordered" evidence="18">
    <location>
        <begin position="1987"/>
        <end position="2071"/>
    </location>
</feature>
<feature type="domain" description="SET" evidence="20">
    <location>
        <begin position="2946"/>
        <end position="3062"/>
    </location>
</feature>
<dbReference type="Pfam" id="PF05964">
    <property type="entry name" value="FYRN"/>
    <property type="match status" value="1"/>
</dbReference>
<dbReference type="InterPro" id="IPR013083">
    <property type="entry name" value="Znf_RING/FYVE/PHD"/>
</dbReference>
<comment type="catalytic activity">
    <reaction evidence="16">
        <text>L-lysyl(4)-[histone H3] + S-adenosyl-L-methionine = N(6)-methyl-L-lysyl(4)-[histone H3] + S-adenosyl-L-homocysteine + H(+)</text>
        <dbReference type="Rhea" id="RHEA:60264"/>
        <dbReference type="Rhea" id="RHEA-COMP:15543"/>
        <dbReference type="Rhea" id="RHEA-COMP:15547"/>
        <dbReference type="ChEBI" id="CHEBI:15378"/>
        <dbReference type="ChEBI" id="CHEBI:29969"/>
        <dbReference type="ChEBI" id="CHEBI:57856"/>
        <dbReference type="ChEBI" id="CHEBI:59789"/>
        <dbReference type="ChEBI" id="CHEBI:61929"/>
        <dbReference type="EC" id="2.1.1.364"/>
    </reaction>
    <physiologicalReaction direction="left-to-right" evidence="16">
        <dbReference type="Rhea" id="RHEA:60265"/>
    </physiologicalReaction>
</comment>
<dbReference type="SUPFAM" id="SSF82199">
    <property type="entry name" value="SET domain"/>
    <property type="match status" value="1"/>
</dbReference>
<evidence type="ECO:0000256" key="13">
    <source>
        <dbReference type="ARBA" id="ARBA00023163"/>
    </source>
</evidence>
<dbReference type="InterPro" id="IPR034732">
    <property type="entry name" value="EPHD"/>
</dbReference>
<dbReference type="InterPro" id="IPR047219">
    <property type="entry name" value="KMT2A_2B_SET"/>
</dbReference>
<feature type="compositionally biased region" description="Low complexity" evidence="18">
    <location>
        <begin position="2751"/>
        <end position="2762"/>
    </location>
</feature>
<dbReference type="PANTHER" id="PTHR45838">
    <property type="entry name" value="HISTONE-LYSINE-N-METHYLTRANSFERASE 2 KMT2 FAMILY MEMBER"/>
    <property type="match status" value="1"/>
</dbReference>
<evidence type="ECO:0000256" key="18">
    <source>
        <dbReference type="SAM" id="MobiDB-lite"/>
    </source>
</evidence>
<dbReference type="InterPro" id="IPR001965">
    <property type="entry name" value="Znf_PHD"/>
</dbReference>
<feature type="region of interest" description="Disordered" evidence="18">
    <location>
        <begin position="301"/>
        <end position="333"/>
    </location>
</feature>
<keyword evidence="13" id="KW-0804">Transcription</keyword>
<dbReference type="PROSITE" id="PS50868">
    <property type="entry name" value="POST_SET"/>
    <property type="match status" value="1"/>
</dbReference>
<name>A0A8T3E105_9TELE</name>
<comment type="caution">
    <text evidence="24">The sequence shown here is derived from an EMBL/GenBank/DDBJ whole genome shotgun (WGS) entry which is preliminary data.</text>
</comment>
<keyword evidence="2" id="KW-0489">Methyltransferase</keyword>
<evidence type="ECO:0000256" key="16">
    <source>
        <dbReference type="ARBA" id="ARBA00049353"/>
    </source>
</evidence>
<feature type="compositionally biased region" description="Acidic residues" evidence="18">
    <location>
        <begin position="2667"/>
        <end position="2676"/>
    </location>
</feature>
<dbReference type="CDD" id="cd15593">
    <property type="entry name" value="PHD3_KMT2B"/>
    <property type="match status" value="1"/>
</dbReference>
<dbReference type="CDD" id="cd15664">
    <property type="entry name" value="ePHD_KMT2A_like"/>
    <property type="match status" value="1"/>
</dbReference>
<dbReference type="InterPro" id="IPR036427">
    <property type="entry name" value="Bromodomain-like_sf"/>
</dbReference>
<evidence type="ECO:0000313" key="25">
    <source>
        <dbReference type="Proteomes" id="UP000829720"/>
    </source>
</evidence>
<protein>
    <recommendedName>
        <fullName evidence="15">[histone H3]-lysine(4) N-methyltransferase</fullName>
        <ecNumber evidence="15">2.1.1.364</ecNumber>
    </recommendedName>
</protein>
<feature type="domain" description="PHD-type" evidence="19">
    <location>
        <begin position="1127"/>
        <end position="1188"/>
    </location>
</feature>
<accession>A0A8T3E105</accession>
<evidence type="ECO:0000256" key="7">
    <source>
        <dbReference type="ARBA" id="ARBA00022771"/>
    </source>
</evidence>
<feature type="region of interest" description="Disordered" evidence="18">
    <location>
        <begin position="364"/>
        <end position="383"/>
    </location>
</feature>
<feature type="compositionally biased region" description="Polar residues" evidence="18">
    <location>
        <begin position="2051"/>
        <end position="2066"/>
    </location>
</feature>
<feature type="region of interest" description="Disordered" evidence="18">
    <location>
        <begin position="700"/>
        <end position="752"/>
    </location>
</feature>
<feature type="compositionally biased region" description="Low complexity" evidence="18">
    <location>
        <begin position="1774"/>
        <end position="1784"/>
    </location>
</feature>
<feature type="domain" description="Post-SET" evidence="21">
    <location>
        <begin position="3070"/>
        <end position="3086"/>
    </location>
</feature>
<evidence type="ECO:0000256" key="11">
    <source>
        <dbReference type="ARBA" id="ARBA00023117"/>
    </source>
</evidence>
<dbReference type="PROSITE" id="PS51542">
    <property type="entry name" value="FYRN"/>
    <property type="match status" value="1"/>
</dbReference>
<dbReference type="FunFam" id="3.30.40.10:FF:000002">
    <property type="entry name" value="Histone-lysine N-methyltransferase"/>
    <property type="match status" value="1"/>
</dbReference>
<dbReference type="SMART" id="SM00542">
    <property type="entry name" value="FYRC"/>
    <property type="match status" value="1"/>
</dbReference>
<dbReference type="PROSITE" id="PS51805">
    <property type="entry name" value="EPHD"/>
    <property type="match status" value="1"/>
</dbReference>
<sequence length="3086" mass="342256">MAAVGCGSAAATAVGGPTITVSARGRFPGRPWPSRSLLRTEKRSQIGRLRVEDEETTTGGLRPTSVGLTLSEDPILSRLLGMVGNHKRQAEAGYSSSGSEEVEEFIGFEAQNEGSRNSLRSGNTSSRSYSLNLKSEKQMQDVLDQKEESQSNRSADASRSRSASSEAVTNVKDDTEQKMEMQLTEEAVGEFQELNEQPKKRIRKPFKVKRRKSLFGYRRKPEELPVRPSTNSQGPKRHRRKIITFTYELIPDPLEEGVKKEEEPPVGAQQSVSTGYQDFLSPTVSARSSRVIKMPKRFMDDDDMSLLPPRVSPKKGSLSLHPRSTRKKDSSGMDDMFDFLDEEDFVTQPTCKTEDIAYTIETECKSRPDAESPTSCSLSGKRKTPLREPNFKWRVLEDAEEDIYAQKSKSQLSFRDLKPSNAITTSSLPLKKVSKLSQHSALKIYERLKKLTSGTVPKRKMKEGSGRKFWPPAVKRRGWGEQKGDCRDPCLAPSFPHMKKRKKTKLKIEDLNSPGVVRKVAVHVRSKPQVLEYGEEVMERDNTDGNSCSFRPTEEIKREDLSLNLGYGEADQNQTEEREQVVVEERGTTHRISLSGANKKMFHLLKRAKVQLIKIDQQKQLKTSQLLSGSFNVGSQDGGSIRLKRRRRVVRTPNKDYPPQERPVGGPRIKHVCRAAAVALGQPRAMVPDDIPRLSALPLHERDGITPSPAAEDLGSPSEPDSPTVHEQRTIKVRRSVGSRNQGDYGPSGLRSRRCGRCKGCLHEEDCGECINCLDKPKFGGPNTKRQCCVYKRCAKIEERKARRMGYKLKAHMKRHRPSVSTCHSSNEEGEGGEGREGPLSAPPGDEENPSLRKQPRRGVKPRSYCDLLDSDSDLDAATGSSFSSLTKRRATASRRDCTSFDDDQNNVSGDIVRHRRPGQHRGPPVRRKMEKSPQEQTPPSVLAALANGFTQRESEPCELSHKIRVDFKEDCNIQNVWLMGGLSILTSVPIIPQQVCLLCASKGQHQMLYCQVCCEPFHWFCLDSGERPLEENKENWCCRRCKFCHVCGLKSKLSKSLLECGKCQNSYHTSCLGPNYPKPNKYKMSWVCMSCIRCRSCDGTPGKSFDTEWDHDKGLCLDCSRLHDQGNFCPICFKCYEDNDYESQMIQCSRCNHWVHAKCEGLTDDQYDVLSNLPESVVYSCGPCSKLEPSEWREVLLDELRGGLERVLTCLLTSSLTQFLIKCRECACLGDSEIRDDSKPFCDLYVISKKFDEGHYTTLKAFHEDVVHVIVKRLEEEKEEANRSLSEDQSPASLAKAYYLNVMGEVFNWFNSHDPKVWRPCPKEFPAGMLPNAVLPPSNEHIYAQWREREEPHTSEVENPQQGARGGLEPRINEGLPVSTPSIHRAQSSHSRNAGGFHKFQEKRGRQFTTDLECSWSKQDERQCSLCQKYGDAKPNDAGRLLYLGQNEWAHVNCSLWSAEVYEDNGSLMNVHSAVARGRFMRCERCNQTGATVGCCLSSCQSNYHFMCARARNCVFQDDKKVFCHTHRDLITEKIVTGNGFEVLRRVYVDFEGISLRRKFLTGLEPESINMMIGSLLINNLGVLTELSASQGKLFPVGYECSRWYWSTVDPRRRCRYTCKVKEVRPTVQEKHTEEPLNQGDNRTIVHSPSPHTELEMPKAEMALPHPPLEAPLSTSCPSSKADIGSIPKVPNYPQARRPAGGTSRPLPSPGNASSKSHPILTVGDLEESRRTRRHGLISHGPSTRSRVTSPPSGIPSEPVSLHLGESLLSKSLSVPSPLSPVSATENLQPSPLSRRGGRKTLSGSVSQSVTVAGQATSELYPVSIPSESHPGSESNLTVHNFPTRRLPFSISKADSAEVPQDILITAEPEEMAEANTTSLPPLGEGADQGNDTHMIPDQEFPFAPFDVDSDVAMESVLNTKLEFSDTLLNESGCGAQIVVSGEEVDKSTVDVKTLSLPVSSANEEWGNVSSDEDMDNYFNFSHTVVSSEAPRDPEQGLAPPPSGSIPQLDGIDDGTESDASEATNDRTQNLKSSGQAQNPTQLLDIPPQEDNQGNEFNHQSTPSFSAACGKDQSQASVDLTQNLPAGCSKVDFAQQGDSAPPLETQESAEGILPNENNVLEVDTESHQLLEVMSSLENGDIQHSASEAEPTIIVEVQTLPAEAIESSTQEATFVEETTEEEISLFQGSESETVSGTFLVCESSDVPSSSDSYNLVTGSEEVPIGSEPAEVQREIFLDPDSGHFVADDGTILYLTERTEDDDEAGTINGDQEVSENPPALSSLTMNQVHVPATQKEPLISPSVQLTVPPAKPSPITYIQATIPSSQATGMMTSIPSVQSVQPTVLPSTGYRQPTPTIGLPVSSPVVRVLSSSPAIATRSFQMSNTQTSAPIIINGFNSAPIQSEATRGRTISINISHPKPMLAPQQQVVTQAVPSHTILTVREMSNSNMDSAPPQVLLVNRQGHIFAKNPETNTFQIPSANCPSYSSISRIASLLQSNSVSATPTAAGKVAHVQRMVSTVPSPHVVLNPTTSTHFISYRNKGVFIANSLESEEKKPRKKAPVANIRSKSEIRPDSSVWSVVSGSAQAIISQAMTNEQHPVQTSILSPSQFHVHPLLSQIQAGRPVLPSGLHHESEKTTPISRSQVRLKRVSAVPIRSTTKRSKMDFAEPETSDGMEDVDKTSCLAASKHGVRIKIPSTKVELDLNKQREDCHGNSENRRSGHWNRLSSVPQGNTTSHGKQPVWDCGRRNSFTDSDFSSASVSSDDETPPPEQEEESLPSKDQPHLRFEITSEDGFSVEADSIEVAWRAVMEGVQEARAGYRLKQLSFAGVSGVRMLGVLHDAVVFLVEQLQGASRCQGHRFRFHKQEKQEEELPVNPSGCARAEVYLRKSTFDMFNFLASQHRQLPDIGPYDEEEDEVPLKSTRRATSLELPMAMRFRHLEKTSKEAVGVYRSAIHGRGLFCKRNIDAGEMVIEYAGMVIRAVLTDKREKYYDSKGIGCYMFRIDDFDVVDATMHGNAARFINHSCEPNCYSRVINVEGQKHIVIFALRKIYRGEELTYDYKFPIEDDSSKLHCNCGARRCRRFLN</sequence>
<keyword evidence="6" id="KW-0677">Repeat</keyword>
<dbReference type="SUPFAM" id="SSF57903">
    <property type="entry name" value="FYVE/PHD zinc finger"/>
    <property type="match status" value="3"/>
</dbReference>
<keyword evidence="5" id="KW-0479">Metal-binding</keyword>
<keyword evidence="14" id="KW-0539">Nucleus</keyword>
<dbReference type="OrthoDB" id="308383at2759"/>
<evidence type="ECO:0000313" key="24">
    <source>
        <dbReference type="EMBL" id="KAI1901936.1"/>
    </source>
</evidence>
<dbReference type="GO" id="GO:0140945">
    <property type="term" value="F:histone H3K4 monomethyltransferase activity"/>
    <property type="evidence" value="ECO:0007669"/>
    <property type="project" value="UniProtKB-EC"/>
</dbReference>
<evidence type="ECO:0000256" key="9">
    <source>
        <dbReference type="ARBA" id="ARBA00022853"/>
    </source>
</evidence>
<dbReference type="Gene3D" id="2.170.270.10">
    <property type="entry name" value="SET domain"/>
    <property type="match status" value="1"/>
</dbReference>
<dbReference type="PANTHER" id="PTHR45838:SF3">
    <property type="entry name" value="HISTONE-LYSINE N-METHYLTRANSFERASE 2B"/>
    <property type="match status" value="1"/>
</dbReference>
<keyword evidence="8" id="KW-0862">Zinc</keyword>
<dbReference type="Pfam" id="PF00628">
    <property type="entry name" value="PHD"/>
    <property type="match status" value="2"/>
</dbReference>
<organism evidence="24 25">
    <name type="scientific">Albula goreensis</name>
    <dbReference type="NCBI Taxonomy" id="1534307"/>
    <lineage>
        <taxon>Eukaryota</taxon>
        <taxon>Metazoa</taxon>
        <taxon>Chordata</taxon>
        <taxon>Craniata</taxon>
        <taxon>Vertebrata</taxon>
        <taxon>Euteleostomi</taxon>
        <taxon>Actinopterygii</taxon>
        <taxon>Neopterygii</taxon>
        <taxon>Teleostei</taxon>
        <taxon>Albuliformes</taxon>
        <taxon>Albulidae</taxon>
        <taxon>Albula</taxon>
    </lineage>
</organism>
<feature type="compositionally biased region" description="Basic and acidic residues" evidence="18">
    <location>
        <begin position="134"/>
        <end position="150"/>
    </location>
</feature>
<feature type="compositionally biased region" description="Polar residues" evidence="18">
    <location>
        <begin position="2725"/>
        <end position="2738"/>
    </location>
</feature>
<dbReference type="GO" id="GO:0035097">
    <property type="term" value="C:histone methyltransferase complex"/>
    <property type="evidence" value="ECO:0007669"/>
    <property type="project" value="TreeGrafter"/>
</dbReference>
<dbReference type="PROSITE" id="PS50016">
    <property type="entry name" value="ZF_PHD_2"/>
    <property type="match status" value="3"/>
</dbReference>
<dbReference type="GO" id="GO:0008270">
    <property type="term" value="F:zinc ion binding"/>
    <property type="evidence" value="ECO:0007669"/>
    <property type="project" value="UniProtKB-KW"/>
</dbReference>
<dbReference type="Pfam" id="PF13771">
    <property type="entry name" value="zf-HC5HC2H"/>
    <property type="match status" value="1"/>
</dbReference>
<feature type="region of interest" description="Disordered" evidence="18">
    <location>
        <begin position="877"/>
        <end position="939"/>
    </location>
</feature>
<feature type="compositionally biased region" description="Polar residues" evidence="18">
    <location>
        <begin position="1640"/>
        <end position="1652"/>
    </location>
</feature>
<feature type="domain" description="PHD-type" evidence="23">
    <location>
        <begin position="1422"/>
        <end position="1529"/>
    </location>
</feature>
<feature type="compositionally biased region" description="Basic residues" evidence="18">
    <location>
        <begin position="808"/>
        <end position="818"/>
    </location>
</feature>
<keyword evidence="4" id="KW-0949">S-adenosyl-L-methionine</keyword>
<feature type="region of interest" description="Disordered" evidence="18">
    <location>
        <begin position="108"/>
        <end position="176"/>
    </location>
</feature>
<evidence type="ECO:0000256" key="3">
    <source>
        <dbReference type="ARBA" id="ARBA00022679"/>
    </source>
</evidence>
<evidence type="ECO:0000256" key="10">
    <source>
        <dbReference type="ARBA" id="ARBA00023015"/>
    </source>
</evidence>
<dbReference type="InterPro" id="IPR019787">
    <property type="entry name" value="Znf_PHD-finger"/>
</dbReference>
<dbReference type="InterPro" id="IPR003616">
    <property type="entry name" value="Post-SET_dom"/>
</dbReference>
<keyword evidence="12" id="KW-0238">DNA-binding</keyword>
<dbReference type="FunFam" id="3.30.40.10:FF:000394">
    <property type="entry name" value="Histone-lysine N-methyltransferase"/>
    <property type="match status" value="1"/>
</dbReference>
<evidence type="ECO:0000256" key="12">
    <source>
        <dbReference type="ARBA" id="ARBA00023125"/>
    </source>
</evidence>
<evidence type="ECO:0000256" key="5">
    <source>
        <dbReference type="ARBA" id="ARBA00022723"/>
    </source>
</evidence>
<feature type="compositionally biased region" description="Polar residues" evidence="18">
    <location>
        <begin position="112"/>
        <end position="133"/>
    </location>
</feature>
<feature type="compositionally biased region" description="Basic residues" evidence="18">
    <location>
        <begin position="914"/>
        <end position="930"/>
    </location>
</feature>
<keyword evidence="25" id="KW-1185">Reference proteome</keyword>
<dbReference type="GO" id="GO:0003677">
    <property type="term" value="F:DNA binding"/>
    <property type="evidence" value="ECO:0007669"/>
    <property type="project" value="UniProtKB-KW"/>
</dbReference>
<evidence type="ECO:0000259" key="23">
    <source>
        <dbReference type="PROSITE" id="PS51805"/>
    </source>
</evidence>
<evidence type="ECO:0000256" key="1">
    <source>
        <dbReference type="ARBA" id="ARBA00004123"/>
    </source>
</evidence>
<feature type="compositionally biased region" description="Low complexity" evidence="18">
    <location>
        <begin position="1743"/>
        <end position="1753"/>
    </location>
</feature>
<evidence type="ECO:0000256" key="6">
    <source>
        <dbReference type="ARBA" id="ARBA00022737"/>
    </source>
</evidence>
<feature type="compositionally biased region" description="Acidic residues" evidence="18">
    <location>
        <begin position="2012"/>
        <end position="2021"/>
    </location>
</feature>
<proteinExistence type="predicted"/>
<evidence type="ECO:0000259" key="19">
    <source>
        <dbReference type="PROSITE" id="PS50016"/>
    </source>
</evidence>
<dbReference type="GO" id="GO:0032259">
    <property type="term" value="P:methylation"/>
    <property type="evidence" value="ECO:0007669"/>
    <property type="project" value="UniProtKB-KW"/>
</dbReference>
<evidence type="ECO:0000256" key="2">
    <source>
        <dbReference type="ARBA" id="ARBA00022603"/>
    </source>
</evidence>
<dbReference type="Gene3D" id="3.30.160.360">
    <property type="match status" value="2"/>
</dbReference>
<evidence type="ECO:0000259" key="21">
    <source>
        <dbReference type="PROSITE" id="PS50868"/>
    </source>
</evidence>
<dbReference type="FunFam" id="3.30.40.10:FF:000071">
    <property type="entry name" value="Histone-lysine N-methyltransferase"/>
    <property type="match status" value="1"/>
</dbReference>
<dbReference type="CDD" id="cd19170">
    <property type="entry name" value="SET_KMT2A_2B"/>
    <property type="match status" value="1"/>
</dbReference>
<feature type="domain" description="CXXC-type" evidence="22">
    <location>
        <begin position="748"/>
        <end position="795"/>
    </location>
</feature>
<feature type="domain" description="PHD-type" evidence="19">
    <location>
        <begin position="994"/>
        <end position="1045"/>
    </location>
</feature>
<keyword evidence="11" id="KW-0103">Bromodomain</keyword>
<dbReference type="EMBL" id="JAERUA010000003">
    <property type="protein sequence ID" value="KAI1901936.1"/>
    <property type="molecule type" value="Genomic_DNA"/>
</dbReference>
<dbReference type="GO" id="GO:0045893">
    <property type="term" value="P:positive regulation of DNA-templated transcription"/>
    <property type="evidence" value="ECO:0007669"/>
    <property type="project" value="TreeGrafter"/>
</dbReference>
<comment type="subcellular location">
    <subcellularLocation>
        <location evidence="1">Nucleus</location>
    </subcellularLocation>
</comment>
<dbReference type="InterPro" id="IPR011011">
    <property type="entry name" value="Znf_FYVE_PHD"/>
</dbReference>
<dbReference type="SMART" id="SM00541">
    <property type="entry name" value="FYRN"/>
    <property type="match status" value="1"/>
</dbReference>
<dbReference type="Gene3D" id="1.20.920.10">
    <property type="entry name" value="Bromodomain-like"/>
    <property type="match status" value="1"/>
</dbReference>
<feature type="region of interest" description="Disordered" evidence="18">
    <location>
        <begin position="1628"/>
        <end position="1653"/>
    </location>
</feature>
<keyword evidence="9" id="KW-0156">Chromatin regulator</keyword>
<dbReference type="Pfam" id="PF02008">
    <property type="entry name" value="zf-CXXC"/>
    <property type="match status" value="1"/>
</dbReference>
<dbReference type="InterPro" id="IPR003889">
    <property type="entry name" value="FYrich_C"/>
</dbReference>
<feature type="compositionally biased region" description="Low complexity" evidence="18">
    <location>
        <begin position="151"/>
        <end position="165"/>
    </location>
</feature>
<dbReference type="Pfam" id="PF05965">
    <property type="entry name" value="FYRC"/>
    <property type="match status" value="1"/>
</dbReference>
<dbReference type="CDD" id="cd15589">
    <property type="entry name" value="PHD1_KMT2B"/>
    <property type="match status" value="1"/>
</dbReference>
<dbReference type="SMART" id="SM00249">
    <property type="entry name" value="PHD"/>
    <property type="match status" value="4"/>
</dbReference>
<evidence type="ECO:0000259" key="20">
    <source>
        <dbReference type="PROSITE" id="PS50280"/>
    </source>
</evidence>
<dbReference type="PROSITE" id="PS51543">
    <property type="entry name" value="FYRC"/>
    <property type="match status" value="1"/>
</dbReference>
<feature type="region of interest" description="Disordered" evidence="18">
    <location>
        <begin position="1774"/>
        <end position="1808"/>
    </location>
</feature>
<evidence type="ECO:0000256" key="8">
    <source>
        <dbReference type="ARBA" id="ARBA00022833"/>
    </source>
</evidence>
<reference evidence="24" key="1">
    <citation type="submission" date="2021-01" db="EMBL/GenBank/DDBJ databases">
        <authorList>
            <person name="Zahm M."/>
            <person name="Roques C."/>
            <person name="Cabau C."/>
            <person name="Klopp C."/>
            <person name="Donnadieu C."/>
            <person name="Jouanno E."/>
            <person name="Lampietro C."/>
            <person name="Louis A."/>
            <person name="Herpin A."/>
            <person name="Echchiki A."/>
            <person name="Berthelot C."/>
            <person name="Parey E."/>
            <person name="Roest-Crollius H."/>
            <person name="Braasch I."/>
            <person name="Postlethwait J."/>
            <person name="Bobe J."/>
            <person name="Montfort J."/>
            <person name="Bouchez O."/>
            <person name="Begum T."/>
            <person name="Mejri S."/>
            <person name="Adams A."/>
            <person name="Chen W.-J."/>
            <person name="Guiguen Y."/>
        </authorList>
    </citation>
    <scope>NUCLEOTIDE SEQUENCE</scope>
    <source>
        <tissue evidence="24">Blood</tissue>
    </source>
</reference>
<dbReference type="InterPro" id="IPR046341">
    <property type="entry name" value="SET_dom_sf"/>
</dbReference>